<evidence type="ECO:0000259" key="2">
    <source>
        <dbReference type="Pfam" id="PF18676"/>
    </source>
</evidence>
<feature type="domain" description="MBG" evidence="3">
    <location>
        <begin position="521"/>
        <end position="589"/>
    </location>
</feature>
<feature type="domain" description="MBG" evidence="2">
    <location>
        <begin position="904"/>
        <end position="980"/>
    </location>
</feature>
<accession>A0ABP8LFT2</accession>
<dbReference type="Pfam" id="PF18657">
    <property type="entry name" value="YDG"/>
    <property type="match status" value="4"/>
</dbReference>
<dbReference type="InterPro" id="IPR013783">
    <property type="entry name" value="Ig-like_fold"/>
</dbReference>
<dbReference type="Gene3D" id="2.60.40.10">
    <property type="entry name" value="Immunoglobulins"/>
    <property type="match status" value="2"/>
</dbReference>
<evidence type="ECO:0000313" key="5">
    <source>
        <dbReference type="EMBL" id="GAA4427726.1"/>
    </source>
</evidence>
<dbReference type="InterPro" id="IPR041248">
    <property type="entry name" value="YDG"/>
</dbReference>
<feature type="domain" description="MBG" evidence="3">
    <location>
        <begin position="986"/>
        <end position="1056"/>
    </location>
</feature>
<feature type="domain" description="MBG" evidence="3">
    <location>
        <begin position="757"/>
        <end position="833"/>
    </location>
</feature>
<reference evidence="6" key="1">
    <citation type="journal article" date="2019" name="Int. J. Syst. Evol. Microbiol.">
        <title>The Global Catalogue of Microorganisms (GCM) 10K type strain sequencing project: providing services to taxonomists for standard genome sequencing and annotation.</title>
        <authorList>
            <consortium name="The Broad Institute Genomics Platform"/>
            <consortium name="The Broad Institute Genome Sequencing Center for Infectious Disease"/>
            <person name="Wu L."/>
            <person name="Ma J."/>
        </authorList>
    </citation>
    <scope>NUCLEOTIDE SEQUENCE [LARGE SCALE GENOMIC DNA]</scope>
    <source>
        <strain evidence="6">JCM 17926</strain>
    </source>
</reference>
<dbReference type="InterPro" id="IPR043772">
    <property type="entry name" value="MBG_3"/>
</dbReference>
<dbReference type="EMBL" id="BAABHC010000004">
    <property type="protein sequence ID" value="GAA4427726.1"/>
    <property type="molecule type" value="Genomic_DNA"/>
</dbReference>
<sequence>MPQHFALVRALLRENQIQQLNFLHMNVEFLRNKHLRDNLNFQRGLLVLVFFLLSAFGAQAQTVTTDKDDYSPGQYVTITGSGWQPGERVDFSFEETPKPATCVNPHDLFAIADQNGNIFNNQFLVKENHLGVAFVLTATGESGSIAVTNFTDAGISNVTVVGSTFCIGGPISISFDKISAQNNSVTGQFKAGATFIAELTNTAGTSNLGEIGRITDTGGGNGGLTIEGAIPTAAQGTSYRVRIRSINPETNNPINGINFTINPVPSAPTASSNSPLFVGGTLNLSASAISGATYSWTGPNNFTSNLREPSISNITSTAGGTYSVTATVGSCTSLAGTVNVVINNIWPTSLAVAPATGTYGGTTTLSATLTSNTNGVAGKTISFSLNGNSVVTAVTNSAGIATLSGTSLAGINADSYPTGVTASFAADAAYSASSGNAALTVNKASTTTIVTITGTPFVYTGEAITPASVSVTGPGLAITPAAAYSNNINAGLATASFSYAESANYLASSDSKNFTINKATATLTLATLSHVYDGTEKSATATTYPVGLTGVSVSGSGTDFGTYEANASLDNANYTATAVSGMLSISKASSVVSMENVTATYNGSAHAASATATGAGGLNTAEDITYSYAGTGSTIYPSSATAPTNAGTYSVTATYAGGANHSGSSKVATVTITPAQARITLADLQKTYNGSAQGATATTSPEGLSVNVTYAGSANVPTAAGTYAVVAALNNSNYTAPNGTGSLVIAKAHTTILVTVSNATYDGSSKAGSANVTGAGGLDEVVAVTYSGVAPTVYSSTTAPTNAGTYTATATFSESANYLGSSDSKSFTINKATATLALDNLSFEYDGTVKSATAVTSPAGLTGVNISNNGKTNAGTYEVVATLDNPNYTAAPVKDNLLIAQKPLAVVVANKSKVYGTDNPELTGTFSGAVESDGITVSYATTATKTSDVVAGGYPITATLADPNSKLANYIVSNTPAVLTITQAPATITVAGLDKTYNGSAQGATVTTSPAGLEVNVTYAGADDVPTAAGRYAVVAALNNGNYTAANGTGILVIAPKALAGSFTAERKVYDGNTSAAVLARAVAGAVEGDEVSLIGGTATFATASAGTGKTVTLAGASLAGADAGNYSLTSVGTTTADITAKEITGTFAADNKVYDGNTSAAVLTRSLNGVVGEDAVTLSGGTATFATASAGTGKTVTLAGASLAGDDKDNYNLTSVATATATITTKGITASLANAGKVYDGTAAAPGTTATLSGVIEGDDVTADVSAAAFSSADAGPRTVTATVVLSGAAAGNYSLGTVTPANATITAKSITAAIAADNKVYDGTDVATATGSATGVNGTAVAVTVSNAKFADANVGTAKSVTAGVAISDANYSLTAATASTTANITPALLTITAPSMSKYCGQVDPATGYTASVSGAVNREVITTSYSIAGTVVTALSTDAKLSNYTVKYIDGTLTINTVTLDVSNASTPRSISEDVNIAVLVKDVTTNLSAVNVSIKLNGTVVKSDNSLNGIVSFNLGRLPVGVHLVEVVTGNGCAASTSSAYLPIYDPNGGFVTGGGWIDSKAGAVRTTAYGLAGNEAVGKANFGFVAKYKTGKSNTTEVDGNTEFQFTAGKLNFKSTSHESMSLVVAPDKATYRGLGTLNGLAGFKFTVIATDGDAKGRANNDRFRIRIWDAADALVYDNLIGTSGAEDYAEASDVIGGGSIVIHQPVKGGSTTSKAVAAATEAPELAGTKFFNYPNPYTDRTAITFSSEKEESFALEVYDVKGALVKKVDRGVTEAGKVYEYDFESRNLPEGVYFARLITTSGVQTIKMVLKK</sequence>
<gene>
    <name evidence="5" type="ORF">GCM10023188_11170</name>
</gene>
<dbReference type="Pfam" id="PF18887">
    <property type="entry name" value="MBG_3"/>
    <property type="match status" value="6"/>
</dbReference>
<evidence type="ECO:0000259" key="3">
    <source>
        <dbReference type="Pfam" id="PF18887"/>
    </source>
</evidence>
<feature type="domain" description="YDG" evidence="1">
    <location>
        <begin position="1308"/>
        <end position="1380"/>
    </location>
</feature>
<evidence type="ECO:0000313" key="6">
    <source>
        <dbReference type="Proteomes" id="UP001500552"/>
    </source>
</evidence>
<feature type="domain" description="MBG" evidence="3">
    <location>
        <begin position="834"/>
        <end position="901"/>
    </location>
</feature>
<feature type="domain" description="MBG" evidence="3">
    <location>
        <begin position="677"/>
        <end position="748"/>
    </location>
</feature>
<organism evidence="5 6">
    <name type="scientific">Pontibacter saemangeumensis</name>
    <dbReference type="NCBI Taxonomy" id="1084525"/>
    <lineage>
        <taxon>Bacteria</taxon>
        <taxon>Pseudomonadati</taxon>
        <taxon>Bacteroidota</taxon>
        <taxon>Cytophagia</taxon>
        <taxon>Cytophagales</taxon>
        <taxon>Hymenobacteraceae</taxon>
        <taxon>Pontibacter</taxon>
    </lineage>
</organism>
<feature type="domain" description="YDG" evidence="1">
    <location>
        <begin position="1142"/>
        <end position="1217"/>
    </location>
</feature>
<name>A0ABP8LFT2_9BACT</name>
<evidence type="ECO:0000259" key="1">
    <source>
        <dbReference type="Pfam" id="PF18657"/>
    </source>
</evidence>
<keyword evidence="6" id="KW-1185">Reference proteome</keyword>
<feature type="domain" description="MBG" evidence="3">
    <location>
        <begin position="592"/>
        <end position="675"/>
    </location>
</feature>
<feature type="domain" description="Secretion system C-terminal sorting" evidence="4">
    <location>
        <begin position="1740"/>
        <end position="1815"/>
    </location>
</feature>
<dbReference type="Pfam" id="PF18676">
    <property type="entry name" value="MBG_2"/>
    <property type="match status" value="2"/>
</dbReference>
<dbReference type="NCBIfam" id="TIGR04183">
    <property type="entry name" value="Por_Secre_tail"/>
    <property type="match status" value="1"/>
</dbReference>
<dbReference type="Proteomes" id="UP001500552">
    <property type="component" value="Unassembled WGS sequence"/>
</dbReference>
<feature type="domain" description="YDG" evidence="1">
    <location>
        <begin position="1057"/>
        <end position="1131"/>
    </location>
</feature>
<feature type="domain" description="MBG" evidence="2">
    <location>
        <begin position="1392"/>
        <end position="1458"/>
    </location>
</feature>
<comment type="caution">
    <text evidence="5">The sequence shown here is derived from an EMBL/GenBank/DDBJ whole genome shotgun (WGS) entry which is preliminary data.</text>
</comment>
<dbReference type="RefSeq" id="WP_345157411.1">
    <property type="nucleotide sequence ID" value="NZ_BAABHC010000004.1"/>
</dbReference>
<proteinExistence type="predicted"/>
<evidence type="ECO:0000259" key="4">
    <source>
        <dbReference type="Pfam" id="PF18962"/>
    </source>
</evidence>
<dbReference type="Pfam" id="PF18962">
    <property type="entry name" value="Por_Secre_tail"/>
    <property type="match status" value="1"/>
</dbReference>
<dbReference type="InterPro" id="IPR041286">
    <property type="entry name" value="MBG_2"/>
</dbReference>
<evidence type="ECO:0008006" key="7">
    <source>
        <dbReference type="Google" id="ProtNLM"/>
    </source>
</evidence>
<dbReference type="Gene3D" id="3.30.160.710">
    <property type="match status" value="1"/>
</dbReference>
<protein>
    <recommendedName>
        <fullName evidence="7">Por secretion system C-terminal sorting domain-containing protein</fullName>
    </recommendedName>
</protein>
<feature type="domain" description="YDG" evidence="1">
    <location>
        <begin position="1227"/>
        <end position="1301"/>
    </location>
</feature>
<dbReference type="InterPro" id="IPR026444">
    <property type="entry name" value="Secre_tail"/>
</dbReference>